<dbReference type="HOGENOM" id="CLU_877212_0_0_1"/>
<keyword evidence="3" id="KW-1185">Reference proteome</keyword>
<reference evidence="2 3" key="1">
    <citation type="journal article" date="2011" name="Genome Biol.">
        <title>Genome sequence of the insect pathogenic fungus Cordyceps militaris, a valued traditional Chinese medicine.</title>
        <authorList>
            <person name="Zheng P."/>
            <person name="Xia Y."/>
            <person name="Xiao G."/>
            <person name="Xiong C."/>
            <person name="Hu X."/>
            <person name="Zhang S."/>
            <person name="Zheng H."/>
            <person name="Huang Y."/>
            <person name="Zhou Y."/>
            <person name="Wang S."/>
            <person name="Zhao G.P."/>
            <person name="Liu X."/>
            <person name="St Leger R.J."/>
            <person name="Wang C."/>
        </authorList>
    </citation>
    <scope>NUCLEOTIDE SEQUENCE [LARGE SCALE GENOMIC DNA]</scope>
    <source>
        <strain evidence="2 3">CM01</strain>
    </source>
</reference>
<dbReference type="KEGG" id="cmt:CCM_08977"/>
<dbReference type="SMART" id="SM00256">
    <property type="entry name" value="FBOX"/>
    <property type="match status" value="1"/>
</dbReference>
<dbReference type="SUPFAM" id="SSF81383">
    <property type="entry name" value="F-box domain"/>
    <property type="match status" value="1"/>
</dbReference>
<organism evidence="2 3">
    <name type="scientific">Cordyceps militaris (strain CM01)</name>
    <name type="common">Caterpillar fungus</name>
    <dbReference type="NCBI Taxonomy" id="983644"/>
    <lineage>
        <taxon>Eukaryota</taxon>
        <taxon>Fungi</taxon>
        <taxon>Dikarya</taxon>
        <taxon>Ascomycota</taxon>
        <taxon>Pezizomycotina</taxon>
        <taxon>Sordariomycetes</taxon>
        <taxon>Hypocreomycetidae</taxon>
        <taxon>Hypocreales</taxon>
        <taxon>Cordycipitaceae</taxon>
        <taxon>Cordyceps</taxon>
    </lineage>
</organism>
<dbReference type="CDD" id="cd09917">
    <property type="entry name" value="F-box_SF"/>
    <property type="match status" value="1"/>
</dbReference>
<dbReference type="GeneID" id="18170981"/>
<dbReference type="PROSITE" id="PS50181">
    <property type="entry name" value="FBOX"/>
    <property type="match status" value="1"/>
</dbReference>
<name>G3JST4_CORMM</name>
<sequence>MSECIYDPSLSRRFPPRHAQRTFEWHDTGTVVDKAGLGKLGVLPFETLQQILVDTDMRSLIRLQSVCKNMRRAVDTIAEFHTLLRCTPDTIRIMTAAKVDSMIACRELYRVFCRPMCDLCDKPGEYLYLLACHRLCFHCLRSNPRYRPLRPMEAVHQFDFPVWQLPSLPMLQVPKYSPKARYRRHWGWTNTTGWRLIDREVALRHSMIASRRSSVCIGSAVSSKLSMIRQSGAPKTRERLLRYYKTPSHQVAFSASVLFPYYDEGTGWVCKPCVRHVRTPDL</sequence>
<proteinExistence type="predicted"/>
<gene>
    <name evidence="2" type="ORF">CCM_08977</name>
</gene>
<dbReference type="OrthoDB" id="2687876at2759"/>
<dbReference type="InParanoid" id="G3JST4"/>
<dbReference type="RefSeq" id="XP_006674175.1">
    <property type="nucleotide sequence ID" value="XM_006674112.1"/>
</dbReference>
<dbReference type="InterPro" id="IPR001810">
    <property type="entry name" value="F-box_dom"/>
</dbReference>
<accession>G3JST4</accession>
<dbReference type="Pfam" id="PF00646">
    <property type="entry name" value="F-box"/>
    <property type="match status" value="1"/>
</dbReference>
<dbReference type="STRING" id="983644.G3JST4"/>
<evidence type="ECO:0000259" key="1">
    <source>
        <dbReference type="PROSITE" id="PS50181"/>
    </source>
</evidence>
<feature type="domain" description="F-box" evidence="1">
    <location>
        <begin position="37"/>
        <end position="83"/>
    </location>
</feature>
<dbReference type="EMBL" id="JH126405">
    <property type="protein sequence ID" value="EGX88930.1"/>
    <property type="molecule type" value="Genomic_DNA"/>
</dbReference>
<dbReference type="eggNOG" id="ENOG502RVVB">
    <property type="taxonomic scope" value="Eukaryota"/>
</dbReference>
<dbReference type="OMA" id="FEWHDTG"/>
<evidence type="ECO:0000313" key="3">
    <source>
        <dbReference type="Proteomes" id="UP000001610"/>
    </source>
</evidence>
<dbReference type="AlphaFoldDB" id="G3JST4"/>
<dbReference type="InterPro" id="IPR036047">
    <property type="entry name" value="F-box-like_dom_sf"/>
</dbReference>
<dbReference type="VEuPathDB" id="FungiDB:CCM_08977"/>
<protein>
    <submittedName>
        <fullName evidence="2">Cyclin-like F-box</fullName>
    </submittedName>
</protein>
<evidence type="ECO:0000313" key="2">
    <source>
        <dbReference type="EMBL" id="EGX88930.1"/>
    </source>
</evidence>
<dbReference type="Proteomes" id="UP000001610">
    <property type="component" value="Unassembled WGS sequence"/>
</dbReference>